<name>A0A3B0SE78_9ZZZZ</name>
<dbReference type="InterPro" id="IPR012349">
    <property type="entry name" value="Split_barrel_FMN-bd"/>
</dbReference>
<gene>
    <name evidence="1" type="ORF">MNBD_ACTINO01-195</name>
</gene>
<dbReference type="AlphaFoldDB" id="A0A3B0SE78"/>
<dbReference type="Gene3D" id="2.30.110.10">
    <property type="entry name" value="Electron Transport, Fmn-binding Protein, Chain A"/>
    <property type="match status" value="1"/>
</dbReference>
<sequence>MTKAYKLGLRRRLLNSVVRTLAKMGRGPASELGSTGKSSGRRRHVMVAPIVVDDATYIVAPYGRVSWVRNVQANSHVSLSKGRAITRYSAVQMRGEVAGRVLVAYYIKNKKHVAHFVDVPGEKTLMDFVAAADRYPVFRLEHL</sequence>
<dbReference type="EMBL" id="UOEI01000393">
    <property type="protein sequence ID" value="VAW04335.1"/>
    <property type="molecule type" value="Genomic_DNA"/>
</dbReference>
<proteinExistence type="predicted"/>
<evidence type="ECO:0008006" key="2">
    <source>
        <dbReference type="Google" id="ProtNLM"/>
    </source>
</evidence>
<dbReference type="Pfam" id="PF04075">
    <property type="entry name" value="F420H2_quin_red"/>
    <property type="match status" value="1"/>
</dbReference>
<dbReference type="InterPro" id="IPR004378">
    <property type="entry name" value="F420H2_quin_Rdtase"/>
</dbReference>
<reference evidence="1" key="1">
    <citation type="submission" date="2018-06" db="EMBL/GenBank/DDBJ databases">
        <authorList>
            <person name="Zhirakovskaya E."/>
        </authorList>
    </citation>
    <scope>NUCLEOTIDE SEQUENCE</scope>
</reference>
<protein>
    <recommendedName>
        <fullName evidence="2">Nitroreductase family deazaflavin-dependent oxidoreductase</fullName>
    </recommendedName>
</protein>
<organism evidence="1">
    <name type="scientific">hydrothermal vent metagenome</name>
    <dbReference type="NCBI Taxonomy" id="652676"/>
    <lineage>
        <taxon>unclassified sequences</taxon>
        <taxon>metagenomes</taxon>
        <taxon>ecological metagenomes</taxon>
    </lineage>
</organism>
<evidence type="ECO:0000313" key="1">
    <source>
        <dbReference type="EMBL" id="VAW04335.1"/>
    </source>
</evidence>
<dbReference type="GO" id="GO:0016491">
    <property type="term" value="F:oxidoreductase activity"/>
    <property type="evidence" value="ECO:0007669"/>
    <property type="project" value="InterPro"/>
</dbReference>
<accession>A0A3B0SE78</accession>